<feature type="compositionally biased region" description="Low complexity" evidence="1">
    <location>
        <begin position="101"/>
        <end position="115"/>
    </location>
</feature>
<keyword evidence="5" id="KW-1185">Reference proteome</keyword>
<dbReference type="RefSeq" id="WP_006285737.1">
    <property type="nucleotide sequence ID" value="NZ_BALG01000087.1"/>
</dbReference>
<evidence type="ECO:0000313" key="5">
    <source>
        <dbReference type="Proteomes" id="UP000029453"/>
    </source>
</evidence>
<gene>
    <name evidence="4" type="ORF">PPOP_1673</name>
</gene>
<reference evidence="4 5" key="1">
    <citation type="submission" date="2012-10" db="EMBL/GenBank/DDBJ databases">
        <title>Draft Genome Sequence of Paenibacillus popilliae ATCC 14706T.</title>
        <authorList>
            <person name="Iiyama K."/>
            <person name="Mori K."/>
            <person name="Mon H."/>
            <person name="Chieda Y."/>
            <person name="Lee J.M."/>
            <person name="Kusakabe T."/>
            <person name="Tashiro K."/>
            <person name="Asano S."/>
            <person name="Yasunaga-Aoki C."/>
            <person name="Shimizu S."/>
        </authorList>
    </citation>
    <scope>NUCLEOTIDE SEQUENCE [LARGE SCALE GENOMIC DNA]</scope>
    <source>
        <strain evidence="4 5">ATCC 14706</strain>
    </source>
</reference>
<proteinExistence type="predicted"/>
<dbReference type="PANTHER" id="PTHR21180">
    <property type="entry name" value="ENDONUCLEASE/EXONUCLEASE/PHOSPHATASE FAMILY DOMAIN-CONTAINING PROTEIN 1"/>
    <property type="match status" value="1"/>
</dbReference>
<evidence type="ECO:0000313" key="4">
    <source>
        <dbReference type="EMBL" id="GAC42316.1"/>
    </source>
</evidence>
<evidence type="ECO:0000256" key="1">
    <source>
        <dbReference type="SAM" id="MobiDB-lite"/>
    </source>
</evidence>
<protein>
    <submittedName>
        <fullName evidence="4">DNA uptake protein</fullName>
    </submittedName>
</protein>
<dbReference type="GO" id="GO:0003677">
    <property type="term" value="F:DNA binding"/>
    <property type="evidence" value="ECO:0007669"/>
    <property type="project" value="InterPro"/>
</dbReference>
<dbReference type="OrthoDB" id="9790239at2"/>
<keyword evidence="2" id="KW-1133">Transmembrane helix</keyword>
<dbReference type="InterPro" id="IPR003583">
    <property type="entry name" value="Hlx-hairpin-Hlx_DNA-bd_motif"/>
</dbReference>
<dbReference type="SUPFAM" id="SSF47781">
    <property type="entry name" value="RuvA domain 2-like"/>
    <property type="match status" value="1"/>
</dbReference>
<organism evidence="4 5">
    <name type="scientific">Paenibacillus popilliae ATCC 14706</name>
    <dbReference type="NCBI Taxonomy" id="1212764"/>
    <lineage>
        <taxon>Bacteria</taxon>
        <taxon>Bacillati</taxon>
        <taxon>Bacillota</taxon>
        <taxon>Bacilli</taxon>
        <taxon>Bacillales</taxon>
        <taxon>Paenibacillaceae</taxon>
        <taxon>Paenibacillus</taxon>
    </lineage>
</organism>
<dbReference type="InterPro" id="IPR010994">
    <property type="entry name" value="RuvA_2-like"/>
</dbReference>
<dbReference type="Pfam" id="PF12836">
    <property type="entry name" value="HHH_3"/>
    <property type="match status" value="1"/>
</dbReference>
<feature type="domain" description="Helix-hairpin-helix DNA-binding motif class 1" evidence="3">
    <location>
        <begin position="166"/>
        <end position="185"/>
    </location>
</feature>
<dbReference type="AlphaFoldDB" id="M9LPA1"/>
<dbReference type="GO" id="GO:0006281">
    <property type="term" value="P:DNA repair"/>
    <property type="evidence" value="ECO:0007669"/>
    <property type="project" value="InterPro"/>
</dbReference>
<keyword evidence="2" id="KW-0472">Membrane</keyword>
<comment type="caution">
    <text evidence="4">The sequence shown here is derived from an EMBL/GenBank/DDBJ whole genome shotgun (WGS) entry which is preliminary data.</text>
</comment>
<feature type="region of interest" description="Disordered" evidence="1">
    <location>
        <begin position="56"/>
        <end position="125"/>
    </location>
</feature>
<dbReference type="EMBL" id="BALG01000087">
    <property type="protein sequence ID" value="GAC42316.1"/>
    <property type="molecule type" value="Genomic_DNA"/>
</dbReference>
<dbReference type="InterPro" id="IPR051675">
    <property type="entry name" value="Endo/Exo/Phosphatase_dom_1"/>
</dbReference>
<feature type="transmembrane region" description="Helical" evidence="2">
    <location>
        <begin position="12"/>
        <end position="32"/>
    </location>
</feature>
<dbReference type="SMART" id="SM00278">
    <property type="entry name" value="HhH1"/>
    <property type="match status" value="2"/>
</dbReference>
<dbReference type="PANTHER" id="PTHR21180:SF32">
    <property type="entry name" value="ENDONUCLEASE_EXONUCLEASE_PHOSPHATASE FAMILY DOMAIN-CONTAINING PROTEIN 1"/>
    <property type="match status" value="1"/>
</dbReference>
<dbReference type="Gene3D" id="1.10.150.320">
    <property type="entry name" value="Photosystem II 12 kDa extrinsic protein"/>
    <property type="match status" value="1"/>
</dbReference>
<dbReference type="GO" id="GO:0015627">
    <property type="term" value="C:type II protein secretion system complex"/>
    <property type="evidence" value="ECO:0007669"/>
    <property type="project" value="TreeGrafter"/>
</dbReference>
<dbReference type="Proteomes" id="UP000029453">
    <property type="component" value="Unassembled WGS sequence"/>
</dbReference>
<accession>M9LPA1</accession>
<name>M9LPA1_PAEPP</name>
<dbReference type="InterPro" id="IPR004509">
    <property type="entry name" value="Competence_ComEA_HhH"/>
</dbReference>
<evidence type="ECO:0000256" key="2">
    <source>
        <dbReference type="SAM" id="Phobius"/>
    </source>
</evidence>
<dbReference type="NCBIfam" id="TIGR00426">
    <property type="entry name" value="competence protein ComEA helix-hairpin-helix repeat region"/>
    <property type="match status" value="1"/>
</dbReference>
<feature type="domain" description="Helix-hairpin-helix DNA-binding motif class 1" evidence="3">
    <location>
        <begin position="136"/>
        <end position="155"/>
    </location>
</feature>
<keyword evidence="2" id="KW-0812">Transmembrane</keyword>
<sequence length="189" mass="20052">MKKSRHTLSLRAWVGLTGLAIAGLAVSMGLWLKPQWEEAAGGWTPLNEAIAERLAVEREQGSESSSKAGQSISRSAGDPNQLLTVQPDKKRAESEPGEQAGGALTSTEASAAAPSADEKAKDAASGRININEADADALMKLPGIGPRKSQAIVMYRDSYGPFQRLEDLKKVKGIGPAIFAKLRDQVSIE</sequence>
<evidence type="ECO:0000259" key="3">
    <source>
        <dbReference type="SMART" id="SM00278"/>
    </source>
</evidence>
<dbReference type="GO" id="GO:0015628">
    <property type="term" value="P:protein secretion by the type II secretion system"/>
    <property type="evidence" value="ECO:0007669"/>
    <property type="project" value="TreeGrafter"/>
</dbReference>
<feature type="compositionally biased region" description="Polar residues" evidence="1">
    <location>
        <begin position="62"/>
        <end position="74"/>
    </location>
</feature>